<comment type="caution">
    <text evidence="2">The sequence shown here is derived from an EMBL/GenBank/DDBJ whole genome shotgun (WGS) entry which is preliminary data.</text>
</comment>
<protein>
    <submittedName>
        <fullName evidence="2">Glycoside hydrolase 15-related protein</fullName>
    </submittedName>
</protein>
<dbReference type="AlphaFoldDB" id="T0YKJ3"/>
<feature type="non-terminal residue" evidence="2">
    <location>
        <position position="262"/>
    </location>
</feature>
<keyword evidence="2" id="KW-0378">Hydrolase</keyword>
<evidence type="ECO:0000313" key="2">
    <source>
        <dbReference type="EMBL" id="EQD33648.1"/>
    </source>
</evidence>
<reference evidence="2" key="2">
    <citation type="journal article" date="2014" name="ISME J.">
        <title>Microbial stratification in low pH oxic and suboxic macroscopic growths along an acid mine drainage.</title>
        <authorList>
            <person name="Mendez-Garcia C."/>
            <person name="Mesa V."/>
            <person name="Sprenger R.R."/>
            <person name="Richter M."/>
            <person name="Diez M.S."/>
            <person name="Solano J."/>
            <person name="Bargiela R."/>
            <person name="Golyshina O.V."/>
            <person name="Manteca A."/>
            <person name="Ramos J.L."/>
            <person name="Gallego J.R."/>
            <person name="Llorente I."/>
            <person name="Martins Dos Santos V.A."/>
            <person name="Jensen O.N."/>
            <person name="Pelaez A.I."/>
            <person name="Sanchez J."/>
            <person name="Ferrer M."/>
        </authorList>
    </citation>
    <scope>NUCLEOTIDE SEQUENCE</scope>
</reference>
<sequence length="262" mass="28610">MATIAPGLGLPEPSTLHDYGAIGNLHSVALVSRHGSIDWLCWPRFASPSLLARILDTRTGGHVAIRPEGAGKSHQRYVASTNLLETHFELPHGRRLTVTDFMPVEPEVSEPTRPVLLRGLEATGGEVTVDVELSPRFNYGIEAPRWTGRDDRWSGQSPSGSVWVVSPAPLSPSGGALRGSWTVRPGDGQFLEFGWGPRRPDLEPPERLKSRTIGFWRSWVAAGRSRSSRARDPERTLIERSELVLKLLSQATSGAFVAAPTT</sequence>
<dbReference type="GO" id="GO:0016787">
    <property type="term" value="F:hydrolase activity"/>
    <property type="evidence" value="ECO:0007669"/>
    <property type="project" value="UniProtKB-KW"/>
</dbReference>
<gene>
    <name evidence="2" type="ORF">B1B_17501</name>
</gene>
<dbReference type="EMBL" id="AUZY01011692">
    <property type="protein sequence ID" value="EQD33648.1"/>
    <property type="molecule type" value="Genomic_DNA"/>
</dbReference>
<evidence type="ECO:0000259" key="1">
    <source>
        <dbReference type="Pfam" id="PF19291"/>
    </source>
</evidence>
<feature type="domain" description="Trehalase-like N-terminal" evidence="1">
    <location>
        <begin position="20"/>
        <end position="141"/>
    </location>
</feature>
<reference evidence="2" key="1">
    <citation type="submission" date="2013-08" db="EMBL/GenBank/DDBJ databases">
        <authorList>
            <person name="Mendez C."/>
            <person name="Richter M."/>
            <person name="Ferrer M."/>
            <person name="Sanchez J."/>
        </authorList>
    </citation>
    <scope>NUCLEOTIDE SEQUENCE</scope>
</reference>
<dbReference type="GO" id="GO:0005975">
    <property type="term" value="P:carbohydrate metabolic process"/>
    <property type="evidence" value="ECO:0007669"/>
    <property type="project" value="InterPro"/>
</dbReference>
<dbReference type="Pfam" id="PF19291">
    <property type="entry name" value="TREH_N"/>
    <property type="match status" value="1"/>
</dbReference>
<proteinExistence type="predicted"/>
<dbReference type="InterPro" id="IPR045582">
    <property type="entry name" value="Trehalase-like_N"/>
</dbReference>
<name>T0YKJ3_9ZZZZ</name>
<dbReference type="InterPro" id="IPR008928">
    <property type="entry name" value="6-hairpin_glycosidase_sf"/>
</dbReference>
<accession>T0YKJ3</accession>
<dbReference type="SUPFAM" id="SSF48208">
    <property type="entry name" value="Six-hairpin glycosidases"/>
    <property type="match status" value="1"/>
</dbReference>
<organism evidence="2">
    <name type="scientific">mine drainage metagenome</name>
    <dbReference type="NCBI Taxonomy" id="410659"/>
    <lineage>
        <taxon>unclassified sequences</taxon>
        <taxon>metagenomes</taxon>
        <taxon>ecological metagenomes</taxon>
    </lineage>
</organism>